<dbReference type="SMART" id="SM00487">
    <property type="entry name" value="DEXDc"/>
    <property type="match status" value="1"/>
</dbReference>
<feature type="region of interest" description="Disordered" evidence="15">
    <location>
        <begin position="1465"/>
        <end position="1488"/>
    </location>
</feature>
<evidence type="ECO:0000256" key="7">
    <source>
        <dbReference type="ARBA" id="ARBA00022801"/>
    </source>
</evidence>
<comment type="cofactor">
    <cofactor evidence="1">
        <name>Mn(2+)</name>
        <dbReference type="ChEBI" id="CHEBI:29035"/>
    </cofactor>
</comment>
<dbReference type="GO" id="GO:0005737">
    <property type="term" value="C:cytoplasm"/>
    <property type="evidence" value="ECO:0007669"/>
    <property type="project" value="TreeGrafter"/>
</dbReference>
<keyword evidence="7" id="KW-0378">Hydrolase</keyword>
<keyword evidence="13" id="KW-0464">Manganese</keyword>
<dbReference type="SUPFAM" id="SSF69065">
    <property type="entry name" value="RNase III domain-like"/>
    <property type="match status" value="2"/>
</dbReference>
<keyword evidence="6" id="KW-0547">Nucleotide-binding</keyword>
<evidence type="ECO:0000259" key="16">
    <source>
        <dbReference type="PROSITE" id="PS50137"/>
    </source>
</evidence>
<feature type="domain" description="Dicer dsRNA-binding fold" evidence="20">
    <location>
        <begin position="607"/>
        <end position="709"/>
    </location>
</feature>
<evidence type="ECO:0000256" key="3">
    <source>
        <dbReference type="ARBA" id="ARBA00022721"/>
    </source>
</evidence>
<dbReference type="GO" id="GO:0005634">
    <property type="term" value="C:nucleus"/>
    <property type="evidence" value="ECO:0007669"/>
    <property type="project" value="TreeGrafter"/>
</dbReference>
<keyword evidence="8" id="KW-0347">Helicase</keyword>
<evidence type="ECO:0000259" key="17">
    <source>
        <dbReference type="PROSITE" id="PS50142"/>
    </source>
</evidence>
<evidence type="ECO:0000256" key="10">
    <source>
        <dbReference type="ARBA" id="ARBA00022842"/>
    </source>
</evidence>
<evidence type="ECO:0000256" key="14">
    <source>
        <dbReference type="PROSITE-ProRule" id="PRU00657"/>
    </source>
</evidence>
<evidence type="ECO:0000256" key="5">
    <source>
        <dbReference type="ARBA" id="ARBA00022737"/>
    </source>
</evidence>
<evidence type="ECO:0000256" key="11">
    <source>
        <dbReference type="ARBA" id="ARBA00022884"/>
    </source>
</evidence>
<gene>
    <name evidence="21" type="ORF">B0T14DRAFT_437452</name>
</gene>
<dbReference type="InterPro" id="IPR001650">
    <property type="entry name" value="Helicase_C-like"/>
</dbReference>
<dbReference type="Pfam" id="PF00636">
    <property type="entry name" value="Ribonuclease_3"/>
    <property type="match status" value="2"/>
</dbReference>
<evidence type="ECO:0000313" key="21">
    <source>
        <dbReference type="EMBL" id="KAK0613764.1"/>
    </source>
</evidence>
<feature type="domain" description="Helicase ATP-binding" evidence="18">
    <location>
        <begin position="75"/>
        <end position="251"/>
    </location>
</feature>
<dbReference type="InterPro" id="IPR036389">
    <property type="entry name" value="RNase_III_sf"/>
</dbReference>
<dbReference type="PROSITE" id="PS51194">
    <property type="entry name" value="HELICASE_CTER"/>
    <property type="match status" value="1"/>
</dbReference>
<accession>A0AA39WE68</accession>
<dbReference type="SMART" id="SM00535">
    <property type="entry name" value="RIBOc"/>
    <property type="match status" value="2"/>
</dbReference>
<dbReference type="GO" id="GO:0005524">
    <property type="term" value="F:ATP binding"/>
    <property type="evidence" value="ECO:0007669"/>
    <property type="project" value="UniProtKB-KW"/>
</dbReference>
<feature type="region of interest" description="Disordered" evidence="15">
    <location>
        <begin position="1"/>
        <end position="21"/>
    </location>
</feature>
<evidence type="ECO:0000256" key="13">
    <source>
        <dbReference type="ARBA" id="ARBA00023211"/>
    </source>
</evidence>
<evidence type="ECO:0000259" key="19">
    <source>
        <dbReference type="PROSITE" id="PS51194"/>
    </source>
</evidence>
<dbReference type="PROSITE" id="PS50137">
    <property type="entry name" value="DS_RBD"/>
    <property type="match status" value="1"/>
</dbReference>
<keyword evidence="22" id="KW-1185">Reference proteome</keyword>
<feature type="region of interest" description="Disordered" evidence="15">
    <location>
        <begin position="34"/>
        <end position="64"/>
    </location>
</feature>
<dbReference type="Pfam" id="PF03368">
    <property type="entry name" value="Dicer_dimer"/>
    <property type="match status" value="1"/>
</dbReference>
<dbReference type="Pfam" id="PF00271">
    <property type="entry name" value="Helicase_C"/>
    <property type="match status" value="1"/>
</dbReference>
<dbReference type="CDD" id="cd18034">
    <property type="entry name" value="DEXHc_dicer"/>
    <property type="match status" value="1"/>
</dbReference>
<evidence type="ECO:0000256" key="15">
    <source>
        <dbReference type="SAM" id="MobiDB-lite"/>
    </source>
</evidence>
<evidence type="ECO:0000256" key="6">
    <source>
        <dbReference type="ARBA" id="ARBA00022741"/>
    </source>
</evidence>
<feature type="domain" description="DRBM" evidence="16">
    <location>
        <begin position="1390"/>
        <end position="1457"/>
    </location>
</feature>
<feature type="domain" description="RNase III" evidence="17">
    <location>
        <begin position="985"/>
        <end position="1124"/>
    </location>
</feature>
<dbReference type="SMART" id="SM00490">
    <property type="entry name" value="HELICc"/>
    <property type="match status" value="1"/>
</dbReference>
<dbReference type="GO" id="GO:0051607">
    <property type="term" value="P:defense response to virus"/>
    <property type="evidence" value="ECO:0007669"/>
    <property type="project" value="UniProtKB-KW"/>
</dbReference>
<dbReference type="GO" id="GO:0046872">
    <property type="term" value="F:metal ion binding"/>
    <property type="evidence" value="ECO:0007669"/>
    <property type="project" value="UniProtKB-KW"/>
</dbReference>
<keyword evidence="12" id="KW-0051">Antiviral defense</keyword>
<dbReference type="Pfam" id="PF00270">
    <property type="entry name" value="DEAD"/>
    <property type="match status" value="1"/>
</dbReference>
<dbReference type="PANTHER" id="PTHR14950">
    <property type="entry name" value="DICER-RELATED"/>
    <property type="match status" value="1"/>
</dbReference>
<dbReference type="PROSITE" id="PS00517">
    <property type="entry name" value="RNASE_3_1"/>
    <property type="match status" value="1"/>
</dbReference>
<dbReference type="GO" id="GO:0030422">
    <property type="term" value="P:siRNA processing"/>
    <property type="evidence" value="ECO:0007669"/>
    <property type="project" value="TreeGrafter"/>
</dbReference>
<evidence type="ECO:0000256" key="4">
    <source>
        <dbReference type="ARBA" id="ARBA00022723"/>
    </source>
</evidence>
<dbReference type="GO" id="GO:0003723">
    <property type="term" value="F:RNA binding"/>
    <property type="evidence" value="ECO:0007669"/>
    <property type="project" value="UniProtKB-UniRule"/>
</dbReference>
<name>A0AA39WE68_9PEZI</name>
<evidence type="ECO:0000259" key="18">
    <source>
        <dbReference type="PROSITE" id="PS51192"/>
    </source>
</evidence>
<dbReference type="Proteomes" id="UP001175000">
    <property type="component" value="Unassembled WGS sequence"/>
</dbReference>
<dbReference type="InterPro" id="IPR038248">
    <property type="entry name" value="Dicer_dimer_sf"/>
</dbReference>
<feature type="compositionally biased region" description="Acidic residues" evidence="15">
    <location>
        <begin position="1478"/>
        <end position="1488"/>
    </location>
</feature>
<dbReference type="Gene3D" id="3.30.160.380">
    <property type="entry name" value="Dicer dimerisation domain"/>
    <property type="match status" value="1"/>
</dbReference>
<evidence type="ECO:0000256" key="1">
    <source>
        <dbReference type="ARBA" id="ARBA00001936"/>
    </source>
</evidence>
<dbReference type="SUPFAM" id="SSF52540">
    <property type="entry name" value="P-loop containing nucleoside triphosphate hydrolases"/>
    <property type="match status" value="1"/>
</dbReference>
<keyword evidence="10" id="KW-0460">Magnesium</keyword>
<dbReference type="InterPro" id="IPR014720">
    <property type="entry name" value="dsRBD_dom"/>
</dbReference>
<protein>
    <recommendedName>
        <fullName evidence="23">Dicer-like protein 2</fullName>
    </recommendedName>
</protein>
<dbReference type="PANTHER" id="PTHR14950:SF37">
    <property type="entry name" value="ENDORIBONUCLEASE DICER"/>
    <property type="match status" value="1"/>
</dbReference>
<dbReference type="PROSITE" id="PS50142">
    <property type="entry name" value="RNASE_3_2"/>
    <property type="match status" value="2"/>
</dbReference>
<dbReference type="InterPro" id="IPR005034">
    <property type="entry name" value="Dicer_dimerisation"/>
</dbReference>
<dbReference type="InterPro" id="IPR000999">
    <property type="entry name" value="RNase_III_dom"/>
</dbReference>
<dbReference type="InterPro" id="IPR014001">
    <property type="entry name" value="Helicase_ATP-bd"/>
</dbReference>
<dbReference type="CDD" id="cd00593">
    <property type="entry name" value="RIBOc"/>
    <property type="match status" value="2"/>
</dbReference>
<keyword evidence="9" id="KW-0067">ATP-binding</keyword>
<comment type="similarity">
    <text evidence="14">Belongs to the helicase family. Dicer subfamily.</text>
</comment>
<dbReference type="GO" id="GO:0050688">
    <property type="term" value="P:regulation of defense response to virus"/>
    <property type="evidence" value="ECO:0007669"/>
    <property type="project" value="UniProtKB-KW"/>
</dbReference>
<feature type="domain" description="Helicase C-terminal" evidence="19">
    <location>
        <begin position="414"/>
        <end position="586"/>
    </location>
</feature>
<dbReference type="PROSITE" id="PS51192">
    <property type="entry name" value="HELICASE_ATP_BIND_1"/>
    <property type="match status" value="1"/>
</dbReference>
<dbReference type="GO" id="GO:0004525">
    <property type="term" value="F:ribonuclease III activity"/>
    <property type="evidence" value="ECO:0007669"/>
    <property type="project" value="InterPro"/>
</dbReference>
<evidence type="ECO:0000256" key="12">
    <source>
        <dbReference type="ARBA" id="ARBA00023118"/>
    </source>
</evidence>
<dbReference type="InterPro" id="IPR011545">
    <property type="entry name" value="DEAD/DEAH_box_helicase_dom"/>
</dbReference>
<dbReference type="Gene3D" id="3.40.50.300">
    <property type="entry name" value="P-loop containing nucleotide triphosphate hydrolases"/>
    <property type="match status" value="2"/>
</dbReference>
<keyword evidence="5" id="KW-0677">Repeat</keyword>
<dbReference type="CDD" id="cd18802">
    <property type="entry name" value="SF2_C_dicer"/>
    <property type="match status" value="1"/>
</dbReference>
<comment type="caution">
    <text evidence="21">The sequence shown here is derived from an EMBL/GenBank/DDBJ whole genome shotgun (WGS) entry which is preliminary data.</text>
</comment>
<dbReference type="GO" id="GO:0004386">
    <property type="term" value="F:helicase activity"/>
    <property type="evidence" value="ECO:0007669"/>
    <property type="project" value="UniProtKB-KW"/>
</dbReference>
<evidence type="ECO:0000313" key="22">
    <source>
        <dbReference type="Proteomes" id="UP001175000"/>
    </source>
</evidence>
<feature type="domain" description="RNase III" evidence="17">
    <location>
        <begin position="1165"/>
        <end position="1360"/>
    </location>
</feature>
<dbReference type="Gene3D" id="1.10.1520.10">
    <property type="entry name" value="Ribonuclease III domain"/>
    <property type="match status" value="2"/>
</dbReference>
<dbReference type="PROSITE" id="PS51327">
    <property type="entry name" value="DICER_DSRBF"/>
    <property type="match status" value="1"/>
</dbReference>
<evidence type="ECO:0000256" key="2">
    <source>
        <dbReference type="ARBA" id="ARBA00001946"/>
    </source>
</evidence>
<evidence type="ECO:0000256" key="8">
    <source>
        <dbReference type="ARBA" id="ARBA00022806"/>
    </source>
</evidence>
<evidence type="ECO:0008006" key="23">
    <source>
        <dbReference type="Google" id="ProtNLM"/>
    </source>
</evidence>
<evidence type="ECO:0000256" key="9">
    <source>
        <dbReference type="ARBA" id="ARBA00022840"/>
    </source>
</evidence>
<evidence type="ECO:0000259" key="20">
    <source>
        <dbReference type="PROSITE" id="PS51327"/>
    </source>
</evidence>
<sequence>MDIWEDDEEYYSCTETEPEDELGLQQVSLEEQIAALAAESNHDEPRAESSAGDSTAEEESTGPSTMTARAYQLEMFEMSLKQNIIVTMDTGSGKTQVAVLRIREELQRSEKRVWFLAPTVPLASQQHEVLNAQITGLQSKFICGADNVDAWKDQDTWNEILRNIRVVVSTYQILFDAVSHGFVRLSSLGLIVIDEAHHCVRNNSVARLMKELYSRDKAAGLPVPAILGLTASPLMRTNFEDLDELEATLDAMCKSPNQHRAELIAKVNRPVMHTIRYKAEGGGRPPAVTPSMASLRRVYQDLDIMEDPTVVRLMAHKTPRNLERLNEIVMTHDTYSQKQMKAFLNTAQTMCKELGPWAADYYIERAVATFLRVQDNVQDQFDYMTEEDCSYLGQILQRIELSSTCASPTNLSSKAQALIEVLVSQTQDSVGIVFVKERATVAVLSHLLSVHPQTRCRYRPGSMVGTSSNPGKKRSFLDLSKKEDLFSLHAFRAGKTNLLVATTVLEEGIDVPACNLVVCFDEPRTPKSFVQRRGRARMSASSLYLLVPEDSEQTVETWQAFEKEMKELYENDFRNHKLLEELEQRENGDYPVLEDATSNARLTIEDAKRHLEHFCTTLSLKRFVNSSPFYTVETLDGKPYDPAQPTLLKAKVHLPVAMVPELRCFKSMQAWYSQDSAFKDAAFQAYKRLYEVGLVNKNFLPVQASDLMPDAKGLAGLVKVKEQQNPWLNIAQQWRSADRDLFRRRLTIASPDGTMCADVDVVLPVPVPYMGDLKIHWDNDSVWSVTAHQELHSTGKNESNEDHTQVFLAMALGHRMGWTDPDKQHPLRLVSVGRDIGIKDISTVDFSPELMQGPTSTHLIRDPTSRNHPYYFHRWLSSKPPAEMVDRLHWRKHQWGYRNGPFSDYHAAPEDVPYVSIRGWPKAAGYFRPEGRRVRGPMDHKPYHRVAPASSMKIDAAPAVYSHIGMFVPAITFALEIHLVAVDLMENLLEKIGLTDVTLVATAISSSGSRGPTDYERIEFLGDAILKLCATINVSAENLFWPEGCLSRCKDKLVSNSRLFRAAVEAGLDRYLISKSFAFSKFVYVDDLLQLDPSEQMNKQRALGIKMLADVVESLIAVSYLDGGIPKALTCMSLFVPEGQWRPLEKCRQILFDKAPAAEPLPLTMQRAEELVGYTFKKKSLLVEALTHASYNVPGVNACYDRLEFLGDAVLDYIITTTLYKQPSLKPFDMHSIRAALVNADILAFLMMEWFIEEERVEAVDEDPTPTRKRGKTSASHSDVHLKTTMVKHPLWSFMRHASSDIGICQNRTQEWYEKLRDSIDEALQRGNHYPWALLSRLNPQKFYSDVFESVLGAVWTDSGDMDVCTQVVERAGILPLMRRLLRDKVHWWHPKEELVTLSGDQKVEYGVEAKVAGEGEENEIVGWVVLGGRRLAEARGRIREEARVKAAELACLVLKKEMAEEVQRENSEMAGLRDTMDADADADAEDD</sequence>
<dbReference type="EMBL" id="JAULSU010000006">
    <property type="protein sequence ID" value="KAK0613764.1"/>
    <property type="molecule type" value="Genomic_DNA"/>
</dbReference>
<keyword evidence="4" id="KW-0479">Metal-binding</keyword>
<dbReference type="InterPro" id="IPR027417">
    <property type="entry name" value="P-loop_NTPase"/>
</dbReference>
<keyword evidence="11 14" id="KW-0694">RNA-binding</keyword>
<proteinExistence type="inferred from homology"/>
<keyword evidence="3" id="KW-0930">Antiviral protein</keyword>
<comment type="cofactor">
    <cofactor evidence="2">
        <name>Mg(2+)</name>
        <dbReference type="ChEBI" id="CHEBI:18420"/>
    </cofactor>
</comment>
<reference evidence="21" key="1">
    <citation type="submission" date="2023-06" db="EMBL/GenBank/DDBJ databases">
        <title>Genome-scale phylogeny and comparative genomics of the fungal order Sordariales.</title>
        <authorList>
            <consortium name="Lawrence Berkeley National Laboratory"/>
            <person name="Hensen N."/>
            <person name="Bonometti L."/>
            <person name="Westerberg I."/>
            <person name="Brannstrom I.O."/>
            <person name="Guillou S."/>
            <person name="Cros-Aarteil S."/>
            <person name="Calhoun S."/>
            <person name="Haridas S."/>
            <person name="Kuo A."/>
            <person name="Mondo S."/>
            <person name="Pangilinan J."/>
            <person name="Riley R."/>
            <person name="Labutti K."/>
            <person name="Andreopoulos B."/>
            <person name="Lipzen A."/>
            <person name="Chen C."/>
            <person name="Yanf M."/>
            <person name="Daum C."/>
            <person name="Ng V."/>
            <person name="Clum A."/>
            <person name="Steindorff A."/>
            <person name="Ohm R."/>
            <person name="Martin F."/>
            <person name="Silar P."/>
            <person name="Natvig D."/>
            <person name="Lalanne C."/>
            <person name="Gautier V."/>
            <person name="Ament-Velasquez S.L."/>
            <person name="Kruys A."/>
            <person name="Hutchinson M.I."/>
            <person name="Powell A.J."/>
            <person name="Barry K."/>
            <person name="Miller A.N."/>
            <person name="Grigoriev I.V."/>
            <person name="Debuchy R."/>
            <person name="Gladieux P."/>
            <person name="Thoren M.H."/>
            <person name="Johannesson H."/>
        </authorList>
    </citation>
    <scope>NUCLEOTIDE SEQUENCE</scope>
    <source>
        <strain evidence="21">CBS 606.72</strain>
    </source>
</reference>
<organism evidence="21 22">
    <name type="scientific">Immersiella caudata</name>
    <dbReference type="NCBI Taxonomy" id="314043"/>
    <lineage>
        <taxon>Eukaryota</taxon>
        <taxon>Fungi</taxon>
        <taxon>Dikarya</taxon>
        <taxon>Ascomycota</taxon>
        <taxon>Pezizomycotina</taxon>
        <taxon>Sordariomycetes</taxon>
        <taxon>Sordariomycetidae</taxon>
        <taxon>Sordariales</taxon>
        <taxon>Lasiosphaeriaceae</taxon>
        <taxon>Immersiella</taxon>
    </lineage>
</organism>